<keyword evidence="8" id="KW-1185">Reference proteome</keyword>
<evidence type="ECO:0000259" key="6">
    <source>
        <dbReference type="Pfam" id="PF14759"/>
    </source>
</evidence>
<dbReference type="EC" id="1.18.1.-" evidence="7"/>
<dbReference type="PANTHER" id="PTHR43557">
    <property type="entry name" value="APOPTOSIS-INDUCING FACTOR 1"/>
    <property type="match status" value="1"/>
</dbReference>
<dbReference type="GO" id="GO:0016651">
    <property type="term" value="F:oxidoreductase activity, acting on NAD(P)H"/>
    <property type="evidence" value="ECO:0007669"/>
    <property type="project" value="TreeGrafter"/>
</dbReference>
<dbReference type="PRINTS" id="PR00368">
    <property type="entry name" value="FADPNR"/>
</dbReference>
<dbReference type="PRINTS" id="PR00411">
    <property type="entry name" value="PNDRDTASEI"/>
</dbReference>
<dbReference type="InterPro" id="IPR016156">
    <property type="entry name" value="FAD/NAD-linked_Rdtase_dimer_sf"/>
</dbReference>
<evidence type="ECO:0000256" key="3">
    <source>
        <dbReference type="ARBA" id="ARBA00022827"/>
    </source>
</evidence>
<dbReference type="Pfam" id="PF07992">
    <property type="entry name" value="Pyr_redox_2"/>
    <property type="match status" value="1"/>
</dbReference>
<keyword evidence="4 7" id="KW-0560">Oxidoreductase</keyword>
<dbReference type="SUPFAM" id="SSF55424">
    <property type="entry name" value="FAD/NAD-linked reductases, dimerisation (C-terminal) domain"/>
    <property type="match status" value="1"/>
</dbReference>
<dbReference type="InterPro" id="IPR023753">
    <property type="entry name" value="FAD/NAD-binding_dom"/>
</dbReference>
<dbReference type="OrthoDB" id="7809559at2"/>
<dbReference type="Proteomes" id="UP000272908">
    <property type="component" value="Unassembled WGS sequence"/>
</dbReference>
<dbReference type="Gene3D" id="3.50.50.60">
    <property type="entry name" value="FAD/NAD(P)-binding domain"/>
    <property type="match status" value="2"/>
</dbReference>
<dbReference type="SUPFAM" id="SSF51905">
    <property type="entry name" value="FAD/NAD(P)-binding domain"/>
    <property type="match status" value="1"/>
</dbReference>
<name>A0A3B0M4J3_9RHOB</name>
<dbReference type="InterPro" id="IPR050446">
    <property type="entry name" value="FAD-oxidoreductase/Apoptosis"/>
</dbReference>
<sequence>MKRIVVVGAGQAGASLVARLRAKGFDGGITLLGAEPVPPYQRPPLSKGYLLGDMALERLFLRPEIFYADQAVDLRMGASVTGLDRAAQTVALGDEHLPYDALALTTGSVPRHLPASIGGNLAGVYTVRGLADVNAMAAEFRASARVVIVGGGYIGLEAAAVAAKRGLDVTVLEMAPRILARVAAPETAAAVNALHAGHGVRILTDTALARIDGTDRVSGVTLADGTHLPADFVIVGIGIAPATDLAEAAGLTLDNGIATDAQGRTSDPSIWAAGDCASFPWQGGRLRLESVQNAIDQAECVADNMLGAGRDYVPMPWFWSDQYDMKLQIAGLNAGYDRVIVRAAPARSHWYFKGDTLLSVDALGDPRAYMVGKRMIEQGISPDPAALSDPATDLKALLSA</sequence>
<dbReference type="InterPro" id="IPR036188">
    <property type="entry name" value="FAD/NAD-bd_sf"/>
</dbReference>
<feature type="domain" description="FAD/NAD(P)-binding" evidence="5">
    <location>
        <begin position="3"/>
        <end position="298"/>
    </location>
</feature>
<evidence type="ECO:0000256" key="2">
    <source>
        <dbReference type="ARBA" id="ARBA00022630"/>
    </source>
</evidence>
<evidence type="ECO:0000313" key="8">
    <source>
        <dbReference type="Proteomes" id="UP000272908"/>
    </source>
</evidence>
<organism evidence="7 8">
    <name type="scientific">Roseinatronobacter ekhonensis</name>
    <dbReference type="NCBI Taxonomy" id="254356"/>
    <lineage>
        <taxon>Bacteria</taxon>
        <taxon>Pseudomonadati</taxon>
        <taxon>Pseudomonadota</taxon>
        <taxon>Alphaproteobacteria</taxon>
        <taxon>Rhodobacterales</taxon>
        <taxon>Paracoccaceae</taxon>
        <taxon>Roseinatronobacter</taxon>
    </lineage>
</organism>
<comment type="cofactor">
    <cofactor evidence="1">
        <name>FAD</name>
        <dbReference type="ChEBI" id="CHEBI:57692"/>
    </cofactor>
</comment>
<dbReference type="PANTHER" id="PTHR43557:SF2">
    <property type="entry name" value="RIESKE DOMAIN-CONTAINING PROTEIN-RELATED"/>
    <property type="match status" value="1"/>
</dbReference>
<dbReference type="Pfam" id="PF14759">
    <property type="entry name" value="Reductase_C"/>
    <property type="match status" value="1"/>
</dbReference>
<reference evidence="8" key="1">
    <citation type="submission" date="2018-08" db="EMBL/GenBank/DDBJ databases">
        <authorList>
            <person name="Rodrigo-Torres L."/>
            <person name="Arahal R. D."/>
            <person name="Lucena T."/>
        </authorList>
    </citation>
    <scope>NUCLEOTIDE SEQUENCE [LARGE SCALE GENOMIC DNA]</scope>
    <source>
        <strain evidence="8">CECT 7235</strain>
    </source>
</reference>
<dbReference type="EMBL" id="UIHC01000005">
    <property type="protein sequence ID" value="SUZ31045.1"/>
    <property type="molecule type" value="Genomic_DNA"/>
</dbReference>
<evidence type="ECO:0000256" key="1">
    <source>
        <dbReference type="ARBA" id="ARBA00001974"/>
    </source>
</evidence>
<keyword evidence="3" id="KW-0274">FAD</keyword>
<proteinExistence type="predicted"/>
<feature type="domain" description="Reductase C-terminal" evidence="6">
    <location>
        <begin position="317"/>
        <end position="398"/>
    </location>
</feature>
<evidence type="ECO:0000313" key="7">
    <source>
        <dbReference type="EMBL" id="SUZ31045.1"/>
    </source>
</evidence>
<gene>
    <name evidence="7" type="primary">thcD</name>
    <name evidence="7" type="ORF">ROE7235_00777</name>
</gene>
<dbReference type="AlphaFoldDB" id="A0A3B0M4J3"/>
<protein>
    <submittedName>
        <fullName evidence="7">Rhodocoxin reductase</fullName>
        <ecNumber evidence="7">1.18.1.-</ecNumber>
    </submittedName>
</protein>
<dbReference type="RefSeq" id="WP_121093413.1">
    <property type="nucleotide sequence ID" value="NZ_UIHC01000005.1"/>
</dbReference>
<keyword evidence="2" id="KW-0285">Flavoprotein</keyword>
<dbReference type="InterPro" id="IPR028202">
    <property type="entry name" value="Reductase_C"/>
</dbReference>
<accession>A0A3B0M4J3</accession>
<evidence type="ECO:0000259" key="5">
    <source>
        <dbReference type="Pfam" id="PF07992"/>
    </source>
</evidence>
<dbReference type="GO" id="GO:0005737">
    <property type="term" value="C:cytoplasm"/>
    <property type="evidence" value="ECO:0007669"/>
    <property type="project" value="TreeGrafter"/>
</dbReference>
<evidence type="ECO:0000256" key="4">
    <source>
        <dbReference type="ARBA" id="ARBA00023002"/>
    </source>
</evidence>
<dbReference type="Gene3D" id="3.30.390.30">
    <property type="match status" value="1"/>
</dbReference>